<dbReference type="OrthoDB" id="2122938at2759"/>
<organism evidence="1 2">
    <name type="scientific">Hipposideros armiger</name>
    <name type="common">Great Himalayan leaf-nosed bat</name>
    <dbReference type="NCBI Taxonomy" id="186990"/>
    <lineage>
        <taxon>Eukaryota</taxon>
        <taxon>Metazoa</taxon>
        <taxon>Chordata</taxon>
        <taxon>Craniata</taxon>
        <taxon>Vertebrata</taxon>
        <taxon>Euteleostomi</taxon>
        <taxon>Mammalia</taxon>
        <taxon>Eutheria</taxon>
        <taxon>Laurasiatheria</taxon>
        <taxon>Chiroptera</taxon>
        <taxon>Yinpterochiroptera</taxon>
        <taxon>Rhinolophoidea</taxon>
        <taxon>Hipposideridae</taxon>
        <taxon>Hipposideros</taxon>
    </lineage>
</organism>
<dbReference type="CTD" id="388701"/>
<sequence>MSMEKIAKEEESFQRVQRDRGLKNLMTHRWRSSHTHCLWQMTLSQRRNPYATLRMQDTVVQELALANKQLLMSSWFMGCSLQIFAEHRTSP</sequence>
<evidence type="ECO:0000313" key="2">
    <source>
        <dbReference type="RefSeq" id="XP_019482904.1"/>
    </source>
</evidence>
<dbReference type="RefSeq" id="XP_019482904.1">
    <property type="nucleotide sequence ID" value="XM_019627359.1"/>
</dbReference>
<keyword evidence="1" id="KW-1185">Reference proteome</keyword>
<proteinExistence type="predicted"/>
<evidence type="ECO:0000313" key="1">
    <source>
        <dbReference type="Proteomes" id="UP000694851"/>
    </source>
</evidence>
<dbReference type="Proteomes" id="UP000694851">
    <property type="component" value="Unplaced"/>
</dbReference>
<accession>A0A8B7Q2C3</accession>
<dbReference type="GeneID" id="109373504"/>
<dbReference type="InterPro" id="IPR029375">
    <property type="entry name" value="CFAP141"/>
</dbReference>
<protein>
    <submittedName>
        <fullName evidence="2">Uncharacterized protein C1orf189 homolog isoform X2</fullName>
    </submittedName>
</protein>
<reference evidence="2" key="1">
    <citation type="submission" date="2025-08" db="UniProtKB">
        <authorList>
            <consortium name="RefSeq"/>
        </authorList>
    </citation>
    <scope>IDENTIFICATION</scope>
    <source>
        <tissue evidence="2">Muscle</tissue>
    </source>
</reference>
<dbReference type="AlphaFoldDB" id="A0A8B7Q2C3"/>
<dbReference type="Pfam" id="PF15104">
    <property type="entry name" value="CFAP141"/>
    <property type="match status" value="1"/>
</dbReference>
<gene>
    <name evidence="2" type="primary">CUNH1orf189</name>
</gene>
<dbReference type="PANTHER" id="PTHR35818:SF1">
    <property type="entry name" value="CILIA- AND FLAGELLA-ASSOCIATED PROTEIN 141"/>
    <property type="match status" value="1"/>
</dbReference>
<name>A0A8B7Q2C3_HIPAR</name>
<dbReference type="PANTHER" id="PTHR35818">
    <property type="entry name" value="C1ORF189"/>
    <property type="match status" value="1"/>
</dbReference>